<dbReference type="SUPFAM" id="SSF81296">
    <property type="entry name" value="E set domains"/>
    <property type="match status" value="1"/>
</dbReference>
<feature type="domain" description="Arrestin-like N-terminal" evidence="2">
    <location>
        <begin position="12"/>
        <end position="81"/>
    </location>
</feature>
<gene>
    <name evidence="3" type="ORF">Baya_8131</name>
</gene>
<keyword evidence="4" id="KW-1185">Reference proteome</keyword>
<dbReference type="EMBL" id="VCAZ01000050">
    <property type="protein sequence ID" value="TSM85923.1"/>
    <property type="molecule type" value="Genomic_DNA"/>
</dbReference>
<name>A0A556U5B4_BAGYA</name>
<protein>
    <submittedName>
        <fullName evidence="3">Arrestin domain-containing protein 3</fullName>
    </submittedName>
</protein>
<dbReference type="GO" id="GO:0007399">
    <property type="term" value="P:nervous system development"/>
    <property type="evidence" value="ECO:0007669"/>
    <property type="project" value="UniProtKB-ARBA"/>
</dbReference>
<evidence type="ECO:0000256" key="1">
    <source>
        <dbReference type="ARBA" id="ARBA00005298"/>
    </source>
</evidence>
<evidence type="ECO:0000313" key="4">
    <source>
        <dbReference type="Proteomes" id="UP000319801"/>
    </source>
</evidence>
<dbReference type="OrthoDB" id="7785529at2759"/>
<sequence>MAFKVKNLSVVYDPLRETNTFTNGDYISGRITLEVTREIHIESLFVKAKGEATVLWSENHGRYNIVVYHDKVTCFTSSLYFIQEQRKGTNWRISVYLSVCLSVCQVGSSGS</sequence>
<dbReference type="Proteomes" id="UP000319801">
    <property type="component" value="Unassembled WGS sequence"/>
</dbReference>
<reference evidence="3 4" key="1">
    <citation type="journal article" date="2019" name="Genome Biol. Evol.">
        <title>Whole-Genome Sequencing of the Giant Devil Catfish, Bagarius yarrelli.</title>
        <authorList>
            <person name="Jiang W."/>
            <person name="Lv Y."/>
            <person name="Cheng L."/>
            <person name="Yang K."/>
            <person name="Chao B."/>
            <person name="Wang X."/>
            <person name="Li Y."/>
            <person name="Pan X."/>
            <person name="You X."/>
            <person name="Zhang Y."/>
            <person name="Yang J."/>
            <person name="Li J."/>
            <person name="Zhang X."/>
            <person name="Liu S."/>
            <person name="Sun C."/>
            <person name="Yang J."/>
            <person name="Shi Q."/>
        </authorList>
    </citation>
    <scope>NUCLEOTIDE SEQUENCE [LARGE SCALE GENOMIC DNA]</scope>
    <source>
        <strain evidence="3">JWS20170419001</strain>
        <tissue evidence="3">Muscle</tissue>
    </source>
</reference>
<dbReference type="InterPro" id="IPR011021">
    <property type="entry name" value="Arrestin-like_N"/>
</dbReference>
<dbReference type="InterPro" id="IPR014752">
    <property type="entry name" value="Arrestin-like_C"/>
</dbReference>
<proteinExistence type="inferred from homology"/>
<dbReference type="Pfam" id="PF00339">
    <property type="entry name" value="Arrestin_N"/>
    <property type="match status" value="1"/>
</dbReference>
<comment type="caution">
    <text evidence="3">The sequence shown here is derived from an EMBL/GenBank/DDBJ whole genome shotgun (WGS) entry which is preliminary data.</text>
</comment>
<organism evidence="3 4">
    <name type="scientific">Bagarius yarrelli</name>
    <name type="common">Goonch</name>
    <name type="synonym">Bagrus yarrelli</name>
    <dbReference type="NCBI Taxonomy" id="175774"/>
    <lineage>
        <taxon>Eukaryota</taxon>
        <taxon>Metazoa</taxon>
        <taxon>Chordata</taxon>
        <taxon>Craniata</taxon>
        <taxon>Vertebrata</taxon>
        <taxon>Euteleostomi</taxon>
        <taxon>Actinopterygii</taxon>
        <taxon>Neopterygii</taxon>
        <taxon>Teleostei</taxon>
        <taxon>Ostariophysi</taxon>
        <taxon>Siluriformes</taxon>
        <taxon>Sisoridae</taxon>
        <taxon>Sisorinae</taxon>
        <taxon>Bagarius</taxon>
    </lineage>
</organism>
<dbReference type="InterPro" id="IPR014756">
    <property type="entry name" value="Ig_E-set"/>
</dbReference>
<dbReference type="AlphaFoldDB" id="A0A556U5B4"/>
<dbReference type="Gene3D" id="2.60.40.640">
    <property type="match status" value="1"/>
</dbReference>
<comment type="similarity">
    <text evidence="1">Belongs to the arrestin family.</text>
</comment>
<evidence type="ECO:0000259" key="2">
    <source>
        <dbReference type="Pfam" id="PF00339"/>
    </source>
</evidence>
<accession>A0A556U5B4</accession>
<evidence type="ECO:0000313" key="3">
    <source>
        <dbReference type="EMBL" id="TSM85923.1"/>
    </source>
</evidence>